<dbReference type="PANTHER" id="PTHR42852:SF12">
    <property type="entry name" value="THIOL-DISULFIDE OXIDOREDUCTASE YKUV"/>
    <property type="match status" value="1"/>
</dbReference>
<protein>
    <submittedName>
        <fullName evidence="2">Redoxin domain-containing protein</fullName>
    </submittedName>
</protein>
<accession>A0ABY9X3I4</accession>
<proteinExistence type="predicted"/>
<dbReference type="EMBL" id="CP043494">
    <property type="protein sequence ID" value="WNG49972.1"/>
    <property type="molecule type" value="Genomic_DNA"/>
</dbReference>
<evidence type="ECO:0000313" key="3">
    <source>
        <dbReference type="Proteomes" id="UP001611383"/>
    </source>
</evidence>
<feature type="domain" description="Alkyl hydroperoxide reductase subunit C/ Thiol specific antioxidant" evidence="1">
    <location>
        <begin position="36"/>
        <end position="145"/>
    </location>
</feature>
<evidence type="ECO:0000313" key="2">
    <source>
        <dbReference type="EMBL" id="WNG49972.1"/>
    </source>
</evidence>
<dbReference type="SUPFAM" id="SSF52833">
    <property type="entry name" value="Thioredoxin-like"/>
    <property type="match status" value="1"/>
</dbReference>
<dbReference type="PANTHER" id="PTHR42852">
    <property type="entry name" value="THIOL:DISULFIDE INTERCHANGE PROTEIN DSBE"/>
    <property type="match status" value="1"/>
</dbReference>
<reference evidence="2 3" key="1">
    <citation type="submission" date="2019-08" db="EMBL/GenBank/DDBJ databases">
        <title>Archangium and Cystobacter genomes.</title>
        <authorList>
            <person name="Chen I.-C.K."/>
            <person name="Wielgoss S."/>
        </authorList>
    </citation>
    <scope>NUCLEOTIDE SEQUENCE [LARGE SCALE GENOMIC DNA]</scope>
    <source>
        <strain evidence="2 3">Cbm 6</strain>
    </source>
</reference>
<gene>
    <name evidence="2" type="ORF">F0U60_42010</name>
</gene>
<organism evidence="2 3">
    <name type="scientific">Archangium minus</name>
    <dbReference type="NCBI Taxonomy" id="83450"/>
    <lineage>
        <taxon>Bacteria</taxon>
        <taxon>Pseudomonadati</taxon>
        <taxon>Myxococcota</taxon>
        <taxon>Myxococcia</taxon>
        <taxon>Myxococcales</taxon>
        <taxon>Cystobacterineae</taxon>
        <taxon>Archangiaceae</taxon>
        <taxon>Archangium</taxon>
    </lineage>
</organism>
<dbReference type="Proteomes" id="UP001611383">
    <property type="component" value="Chromosome"/>
</dbReference>
<evidence type="ECO:0000259" key="1">
    <source>
        <dbReference type="Pfam" id="PF00578"/>
    </source>
</evidence>
<sequence>MHSLNRVLASLEEALPMSSLDVPLTLLDPEGGWINAPVHVHDLRGRPTLLYFWSELSQTNEQQLPKIKTLLDEFLPKGLQVVGVHVPMAGEDLEHALDTNDIEAIVKRMGFRHPVAVDDGSMEQAYGVNDVPTFLVYDAFGILRFRVSGEDALNLELRRILERLTGPEANTGAFAP</sequence>
<dbReference type="Pfam" id="PF00578">
    <property type="entry name" value="AhpC-TSA"/>
    <property type="match status" value="1"/>
</dbReference>
<keyword evidence="3" id="KW-1185">Reference proteome</keyword>
<dbReference type="Gene3D" id="3.40.30.10">
    <property type="entry name" value="Glutaredoxin"/>
    <property type="match status" value="1"/>
</dbReference>
<dbReference type="InterPro" id="IPR036249">
    <property type="entry name" value="Thioredoxin-like_sf"/>
</dbReference>
<dbReference type="InterPro" id="IPR000866">
    <property type="entry name" value="AhpC/TSA"/>
</dbReference>
<dbReference type="InterPro" id="IPR050553">
    <property type="entry name" value="Thioredoxin_ResA/DsbE_sf"/>
</dbReference>
<name>A0ABY9X3I4_9BACT</name>